<feature type="compositionally biased region" description="Acidic residues" evidence="1">
    <location>
        <begin position="434"/>
        <end position="448"/>
    </location>
</feature>
<dbReference type="AlphaFoldDB" id="A0A066V7X3"/>
<dbReference type="OrthoDB" id="3365366at2759"/>
<feature type="transmembrane region" description="Helical" evidence="2">
    <location>
        <begin position="150"/>
        <end position="173"/>
    </location>
</feature>
<feature type="compositionally biased region" description="Acidic residues" evidence="1">
    <location>
        <begin position="39"/>
        <end position="50"/>
    </location>
</feature>
<reference evidence="3 4" key="1">
    <citation type="submission" date="2014-05" db="EMBL/GenBank/DDBJ databases">
        <title>Draft genome sequence of a rare smut relative, Tilletiaria anomala UBC 951.</title>
        <authorList>
            <consortium name="DOE Joint Genome Institute"/>
            <person name="Toome M."/>
            <person name="Kuo A."/>
            <person name="Henrissat B."/>
            <person name="Lipzen A."/>
            <person name="Tritt A."/>
            <person name="Yoshinaga Y."/>
            <person name="Zane M."/>
            <person name="Barry K."/>
            <person name="Grigoriev I.V."/>
            <person name="Spatafora J.W."/>
            <person name="Aimea M.C."/>
        </authorList>
    </citation>
    <scope>NUCLEOTIDE SEQUENCE [LARGE SCALE GENOMIC DNA]</scope>
    <source>
        <strain evidence="3 4">UBC 951</strain>
    </source>
</reference>
<keyword evidence="2" id="KW-0472">Membrane</keyword>
<keyword evidence="2" id="KW-0812">Transmembrane</keyword>
<comment type="caution">
    <text evidence="3">The sequence shown here is derived from an EMBL/GenBank/DDBJ whole genome shotgun (WGS) entry which is preliminary data.</text>
</comment>
<feature type="compositionally biased region" description="Polar residues" evidence="1">
    <location>
        <begin position="1"/>
        <end position="17"/>
    </location>
</feature>
<evidence type="ECO:0000256" key="2">
    <source>
        <dbReference type="SAM" id="Phobius"/>
    </source>
</evidence>
<dbReference type="Proteomes" id="UP000027361">
    <property type="component" value="Unassembled WGS sequence"/>
</dbReference>
<protein>
    <submittedName>
        <fullName evidence="3">Uncharacterized protein</fullName>
    </submittedName>
</protein>
<feature type="transmembrane region" description="Helical" evidence="2">
    <location>
        <begin position="238"/>
        <end position="262"/>
    </location>
</feature>
<keyword evidence="2" id="KW-1133">Transmembrane helix</keyword>
<feature type="region of interest" description="Disordered" evidence="1">
    <location>
        <begin position="420"/>
        <end position="452"/>
    </location>
</feature>
<keyword evidence="4" id="KW-1185">Reference proteome</keyword>
<evidence type="ECO:0000256" key="1">
    <source>
        <dbReference type="SAM" id="MobiDB-lite"/>
    </source>
</evidence>
<feature type="region of interest" description="Disordered" evidence="1">
    <location>
        <begin position="1"/>
        <end position="73"/>
    </location>
</feature>
<evidence type="ECO:0000313" key="4">
    <source>
        <dbReference type="Proteomes" id="UP000027361"/>
    </source>
</evidence>
<name>A0A066V7X3_TILAU</name>
<dbReference type="HOGENOM" id="CLU_018779_0_0_1"/>
<feature type="compositionally biased region" description="Acidic residues" evidence="1">
    <location>
        <begin position="298"/>
        <end position="310"/>
    </location>
</feature>
<feature type="region of interest" description="Disordered" evidence="1">
    <location>
        <begin position="518"/>
        <end position="580"/>
    </location>
</feature>
<feature type="compositionally biased region" description="Acidic residues" evidence="1">
    <location>
        <begin position="322"/>
        <end position="352"/>
    </location>
</feature>
<dbReference type="OMA" id="QWISYVA"/>
<dbReference type="RefSeq" id="XP_013240424.1">
    <property type="nucleotide sequence ID" value="XM_013384970.1"/>
</dbReference>
<accession>A0A066V7X3</accession>
<feature type="compositionally biased region" description="Polar residues" evidence="1">
    <location>
        <begin position="561"/>
        <end position="571"/>
    </location>
</feature>
<gene>
    <name evidence="3" type="ORF">K437DRAFT_259734</name>
</gene>
<dbReference type="GeneID" id="25265357"/>
<feature type="region of interest" description="Disordered" evidence="1">
    <location>
        <begin position="298"/>
        <end position="390"/>
    </location>
</feature>
<feature type="transmembrane region" description="Helical" evidence="2">
    <location>
        <begin position="123"/>
        <end position="144"/>
    </location>
</feature>
<organism evidence="3 4">
    <name type="scientific">Tilletiaria anomala (strain ATCC 24038 / CBS 436.72 / UBC 951)</name>
    <dbReference type="NCBI Taxonomy" id="1037660"/>
    <lineage>
        <taxon>Eukaryota</taxon>
        <taxon>Fungi</taxon>
        <taxon>Dikarya</taxon>
        <taxon>Basidiomycota</taxon>
        <taxon>Ustilaginomycotina</taxon>
        <taxon>Exobasidiomycetes</taxon>
        <taxon>Georgefischeriales</taxon>
        <taxon>Tilletiariaceae</taxon>
        <taxon>Tilletiaria</taxon>
    </lineage>
</organism>
<sequence length="580" mass="61371">MTPASSGASFRITSTQAAPRAAPETTALRPTSYVLVSEATDDDDYDDDDEPFGRDGNSGAFSEPPDGSSGGTPVPQPRFYFVLPTLAALDILLTVVIGFTIIEQERKPRGGDTGDANSQRVKLVSALIACAILRDSVIAIIGFSRSIAKLGITVAAICLMSMLFIISILNLLFQVPGENDDPTPLSATSPICIQAAANAHPMVVRTCTAPSLSSAAGRLASTVGLVDWTLSYSQKPSLALLCSIQLFATFAQWISYVAVVGIRVPPGGNPVRAQRWMQALAQGEIDTSRLRETSVYDLDVDFEDDDDTDPEAQTGLLRNEEEAQEGDIDDGSGRDEDADASEGDEEGVEEGEGATHAVRSHPRLPGAQQPDRGATPSQSPSSRLRKPLSASSLRFQSQALLYASSPSASTPLLARVPLMAPRPGRLGDRHPEGAGEDEDEDTDVDPNDIVDITSDRHLSRQFSRARLALAADPERYRSSVTTRPFATGSDTGAGIDFPSIPHRNSSFADMSTLTSTSASGAASVAGGGGRALSRSPRTPKVSFSRLAALAQGGRDRRRTQSSKSALLSAQEGSREDLGAR</sequence>
<dbReference type="EMBL" id="JMSN01000135">
    <property type="protein sequence ID" value="KDN37591.1"/>
    <property type="molecule type" value="Genomic_DNA"/>
</dbReference>
<evidence type="ECO:0000313" key="3">
    <source>
        <dbReference type="EMBL" id="KDN37591.1"/>
    </source>
</evidence>
<dbReference type="InParanoid" id="A0A066V7X3"/>
<feature type="transmembrane region" description="Helical" evidence="2">
    <location>
        <begin position="79"/>
        <end position="102"/>
    </location>
</feature>
<proteinExistence type="predicted"/>